<sequence length="142" mass="16022">MNKGKKISKGLLWTSYIIKSILFVMFLTGALNYLLLSERTVSSIVEMGYPKTSIPYLGIALLFANILYLIPKTTFVGALFLTAYLGGAVATHVIHDDPILNILSPVIFGVFVWFSIWLGNEKFEFKASFMKQSRLFKKTILF</sequence>
<gene>
    <name evidence="6" type="ORF">FXV77_11535</name>
</gene>
<feature type="transmembrane region" description="Helical" evidence="5">
    <location>
        <begin position="100"/>
        <end position="120"/>
    </location>
</feature>
<feature type="transmembrane region" description="Helical" evidence="5">
    <location>
        <begin position="54"/>
        <end position="70"/>
    </location>
</feature>
<organism evidence="6 7">
    <name type="scientific">Sphingobacterium phlebotomi</name>
    <dbReference type="NCBI Taxonomy" id="2605433"/>
    <lineage>
        <taxon>Bacteria</taxon>
        <taxon>Pseudomonadati</taxon>
        <taxon>Bacteroidota</taxon>
        <taxon>Sphingobacteriia</taxon>
        <taxon>Sphingobacteriales</taxon>
        <taxon>Sphingobacteriaceae</taxon>
        <taxon>Sphingobacterium</taxon>
    </lineage>
</organism>
<accession>A0A5D4H4Y6</accession>
<evidence type="ECO:0000256" key="1">
    <source>
        <dbReference type="ARBA" id="ARBA00004141"/>
    </source>
</evidence>
<comment type="subcellular location">
    <subcellularLocation>
        <location evidence="1">Membrane</location>
        <topology evidence="1">Multi-pass membrane protein</topology>
    </subcellularLocation>
</comment>
<feature type="transmembrane region" description="Helical" evidence="5">
    <location>
        <begin position="12"/>
        <end position="34"/>
    </location>
</feature>
<evidence type="ECO:0000256" key="4">
    <source>
        <dbReference type="ARBA" id="ARBA00023136"/>
    </source>
</evidence>
<evidence type="ECO:0000256" key="5">
    <source>
        <dbReference type="SAM" id="Phobius"/>
    </source>
</evidence>
<keyword evidence="3 5" id="KW-1133">Transmembrane helix</keyword>
<keyword evidence="2 5" id="KW-0812">Transmembrane</keyword>
<dbReference type="Proteomes" id="UP000322362">
    <property type="component" value="Unassembled WGS sequence"/>
</dbReference>
<dbReference type="AlphaFoldDB" id="A0A5D4H4Y6"/>
<name>A0A5D4H4Y6_9SPHI</name>
<feature type="transmembrane region" description="Helical" evidence="5">
    <location>
        <begin position="75"/>
        <end position="94"/>
    </location>
</feature>
<dbReference type="EMBL" id="VTAV01000007">
    <property type="protein sequence ID" value="TYR35718.1"/>
    <property type="molecule type" value="Genomic_DNA"/>
</dbReference>
<dbReference type="Pfam" id="PF13564">
    <property type="entry name" value="DoxX_2"/>
    <property type="match status" value="1"/>
</dbReference>
<reference evidence="6 7" key="1">
    <citation type="submission" date="2019-08" db="EMBL/GenBank/DDBJ databases">
        <title>Phlebobacter frassis gen. nov. sp. nov., a new member of family Sphingobacteriaceae isolated from sand fly rearing media.</title>
        <authorList>
            <person name="Kakumanu M.L."/>
            <person name="Marayati B.F."/>
            <person name="Wada-Katsumata A."/>
            <person name="Wasserberg G."/>
            <person name="Schal C."/>
            <person name="Apperson C.S."/>
            <person name="Ponnusamy L."/>
        </authorList>
    </citation>
    <scope>NUCLEOTIDE SEQUENCE [LARGE SCALE GENOMIC DNA]</scope>
    <source>
        <strain evidence="6 7">SSI9</strain>
    </source>
</reference>
<protein>
    <submittedName>
        <fullName evidence="6">DoxX family protein</fullName>
    </submittedName>
</protein>
<dbReference type="GO" id="GO:0016020">
    <property type="term" value="C:membrane"/>
    <property type="evidence" value="ECO:0007669"/>
    <property type="project" value="UniProtKB-SubCell"/>
</dbReference>
<dbReference type="InterPro" id="IPR032808">
    <property type="entry name" value="DoxX"/>
</dbReference>
<proteinExistence type="predicted"/>
<keyword evidence="4 5" id="KW-0472">Membrane</keyword>
<comment type="caution">
    <text evidence="6">The sequence shown here is derived from an EMBL/GenBank/DDBJ whole genome shotgun (WGS) entry which is preliminary data.</text>
</comment>
<keyword evidence="7" id="KW-1185">Reference proteome</keyword>
<evidence type="ECO:0000313" key="6">
    <source>
        <dbReference type="EMBL" id="TYR35718.1"/>
    </source>
</evidence>
<dbReference type="RefSeq" id="WP_148919385.1">
    <property type="nucleotide sequence ID" value="NZ_VTAV01000007.1"/>
</dbReference>
<evidence type="ECO:0000313" key="7">
    <source>
        <dbReference type="Proteomes" id="UP000322362"/>
    </source>
</evidence>
<evidence type="ECO:0000256" key="2">
    <source>
        <dbReference type="ARBA" id="ARBA00022692"/>
    </source>
</evidence>
<evidence type="ECO:0000256" key="3">
    <source>
        <dbReference type="ARBA" id="ARBA00022989"/>
    </source>
</evidence>